<protein>
    <recommendedName>
        <fullName evidence="4">DUF2796 domain-containing protein</fullName>
    </recommendedName>
</protein>
<accession>A0A9X0WFW3</accession>
<organism evidence="2 3">
    <name type="scientific">Thiocapsa imhoffii</name>
    <dbReference type="NCBI Taxonomy" id="382777"/>
    <lineage>
        <taxon>Bacteria</taxon>
        <taxon>Pseudomonadati</taxon>
        <taxon>Pseudomonadota</taxon>
        <taxon>Gammaproteobacteria</taxon>
        <taxon>Chromatiales</taxon>
        <taxon>Chromatiaceae</taxon>
        <taxon>Thiocapsa</taxon>
    </lineage>
</organism>
<comment type="caution">
    <text evidence="2">The sequence shown here is derived from an EMBL/GenBank/DDBJ whole genome shotgun (WGS) entry which is preliminary data.</text>
</comment>
<feature type="region of interest" description="Disordered" evidence="1">
    <location>
        <begin position="1"/>
        <end position="26"/>
    </location>
</feature>
<evidence type="ECO:0000313" key="2">
    <source>
        <dbReference type="EMBL" id="MBK1643828.1"/>
    </source>
</evidence>
<evidence type="ECO:0008006" key="4">
    <source>
        <dbReference type="Google" id="ProtNLM"/>
    </source>
</evidence>
<dbReference type="EMBL" id="NRSD01000002">
    <property type="protein sequence ID" value="MBK1643828.1"/>
    <property type="molecule type" value="Genomic_DNA"/>
</dbReference>
<keyword evidence="3" id="KW-1185">Reference proteome</keyword>
<dbReference type="AlphaFoldDB" id="A0A9X0WFW3"/>
<feature type="region of interest" description="Disordered" evidence="1">
    <location>
        <begin position="141"/>
        <end position="164"/>
    </location>
</feature>
<reference evidence="2 3" key="1">
    <citation type="journal article" date="2020" name="Microorganisms">
        <title>Osmotic Adaptation and Compatible Solute Biosynthesis of Phototrophic Bacteria as Revealed from Genome Analyses.</title>
        <authorList>
            <person name="Imhoff J.F."/>
            <person name="Rahn T."/>
            <person name="Kunzel S."/>
            <person name="Keller A."/>
            <person name="Neulinger S.C."/>
        </authorList>
    </citation>
    <scope>NUCLEOTIDE SEQUENCE [LARGE SCALE GENOMIC DNA]</scope>
    <source>
        <strain evidence="2 3">DSM 21303</strain>
    </source>
</reference>
<sequence>MTQRVVPMHKNPQPDPDRIQGNTPMPSHRRSVQIIMIALIPWLAASIASADLWAHPNAQRTEAPHVHGLAHLTVATEDDLVHVELICPAASLVGFERAPRSDEERATIALAKSNLLAGDAMIRFNTDARCRMASAAFETGFDDAPASGSEHTHSHSHQQGHDASDQHADVVVTYQFICDQPDQLGSAALGLFAGFPAVERILVSYVTAEGQGRAELTPRQAVVNFVPF</sequence>
<gene>
    <name evidence="2" type="ORF">CKO25_03960</name>
</gene>
<name>A0A9X0WFW3_9GAMM</name>
<evidence type="ECO:0000256" key="1">
    <source>
        <dbReference type="SAM" id="MobiDB-lite"/>
    </source>
</evidence>
<proteinExistence type="predicted"/>
<dbReference type="InterPro" id="IPR021253">
    <property type="entry name" value="ZrgA-like"/>
</dbReference>
<dbReference type="Proteomes" id="UP001138802">
    <property type="component" value="Unassembled WGS sequence"/>
</dbReference>
<dbReference type="Pfam" id="PF10986">
    <property type="entry name" value="ZrgA"/>
    <property type="match status" value="1"/>
</dbReference>
<evidence type="ECO:0000313" key="3">
    <source>
        <dbReference type="Proteomes" id="UP001138802"/>
    </source>
</evidence>